<accession>A0ABV6FJF7</accession>
<reference evidence="3 4" key="1">
    <citation type="submission" date="2024-09" db="EMBL/GenBank/DDBJ databases">
        <authorList>
            <person name="Sun Q."/>
            <person name="Mori K."/>
        </authorList>
    </citation>
    <scope>NUCLEOTIDE SEQUENCE [LARGE SCALE GENOMIC DNA]</scope>
    <source>
        <strain evidence="3 4">CCM 7792</strain>
    </source>
</reference>
<feature type="domain" description="DUF7024" evidence="2">
    <location>
        <begin position="567"/>
        <end position="696"/>
    </location>
</feature>
<keyword evidence="1" id="KW-1133">Transmembrane helix</keyword>
<sequence>MTPTSLSTSLRADRSRIWGLVLAAGMALIGWYLIQRTLGLYPGVFVDEWYYSKMARLEPLSEAVLPSYLYLLVFSATNACGPDFLDCVRIGNALFHVGAAPFLYLVARRVAPAPLACAVTLLSLLAPLNLYTTYFMPETMYFFGFAVLAWVALAGLAWPPYRHALAAGIVLGLMSLVKVHAVFLLPALCLFLVYASWWRAAGTAGPAGAPWLAPGLGAALLAAASAAAVKVVLGYLLAGEAGVTLFGAFYQGGADSASRHTLLSRLLPVWISARGHAMALSVMLAFPLAALLAALPRRATHREANPLGPLCVFTGLAFGSALGLAVLYTASIASDGPNEGLRLHSRYYTFAIPLLLIVGAAATRTLPGRRAVLQAVIVLALGALLAAAWFWLPEYDVRLTDSPEFTALVYHPIPVATLFAVHALLLVLWLRHRRAAAWGFLVLVLPLALLIADGQVRAYLAQLAVASPADRAGLAARDLIPPADRSATMIVANGADLFRTQFYLDHKEMILLDLPDGAAVESYRLPSQARWLVAVGGHALPQGLVPAIANEAFAIVKLPRQARTVVGEFAFNTAPAPGRLIEHAEGLSNVESWGRWSEGSRVVLHFSRPLPQRLVVVLRAGAFGANTGLPFVLRAGTAETRFRLGWEPREVVLQLDTDGRQQTLVIDVPEPQRPSDLENSVDTRLLGISLEGLRIETPVE</sequence>
<evidence type="ECO:0000313" key="4">
    <source>
        <dbReference type="Proteomes" id="UP001589773"/>
    </source>
</evidence>
<evidence type="ECO:0000256" key="1">
    <source>
        <dbReference type="SAM" id="Phobius"/>
    </source>
</evidence>
<feature type="transmembrane region" description="Helical" evidence="1">
    <location>
        <begin position="17"/>
        <end position="34"/>
    </location>
</feature>
<keyword evidence="1" id="KW-0812">Transmembrane</keyword>
<protein>
    <submittedName>
        <fullName evidence="3">DUF7024 domain-containing protein</fullName>
    </submittedName>
</protein>
<gene>
    <name evidence="3" type="ORF">ACFFJK_16200</name>
</gene>
<feature type="transmembrane region" description="Helical" evidence="1">
    <location>
        <begin position="435"/>
        <end position="452"/>
    </location>
</feature>
<keyword evidence="4" id="KW-1185">Reference proteome</keyword>
<feature type="transmembrane region" description="Helical" evidence="1">
    <location>
        <begin position="347"/>
        <end position="364"/>
    </location>
</feature>
<keyword evidence="1" id="KW-0472">Membrane</keyword>
<dbReference type="InterPro" id="IPR054288">
    <property type="entry name" value="DUF7024"/>
</dbReference>
<evidence type="ECO:0000259" key="2">
    <source>
        <dbReference type="Pfam" id="PF22895"/>
    </source>
</evidence>
<proteinExistence type="predicted"/>
<feature type="transmembrane region" description="Helical" evidence="1">
    <location>
        <begin position="371"/>
        <end position="392"/>
    </location>
</feature>
<feature type="transmembrane region" description="Helical" evidence="1">
    <location>
        <begin position="273"/>
        <end position="295"/>
    </location>
</feature>
<dbReference type="RefSeq" id="WP_379680488.1">
    <property type="nucleotide sequence ID" value="NZ_JBHLWP010000013.1"/>
</dbReference>
<dbReference type="Proteomes" id="UP001589773">
    <property type="component" value="Unassembled WGS sequence"/>
</dbReference>
<feature type="transmembrane region" description="Helical" evidence="1">
    <location>
        <begin position="140"/>
        <end position="158"/>
    </location>
</feature>
<feature type="transmembrane region" description="Helical" evidence="1">
    <location>
        <begin position="114"/>
        <end position="134"/>
    </location>
</feature>
<feature type="transmembrane region" description="Helical" evidence="1">
    <location>
        <begin position="170"/>
        <end position="197"/>
    </location>
</feature>
<feature type="transmembrane region" description="Helical" evidence="1">
    <location>
        <begin position="235"/>
        <end position="253"/>
    </location>
</feature>
<comment type="caution">
    <text evidence="3">The sequence shown here is derived from an EMBL/GenBank/DDBJ whole genome shotgun (WGS) entry which is preliminary data.</text>
</comment>
<feature type="transmembrane region" description="Helical" evidence="1">
    <location>
        <begin position="307"/>
        <end position="327"/>
    </location>
</feature>
<dbReference type="Pfam" id="PF22895">
    <property type="entry name" value="DUF7024"/>
    <property type="match status" value="1"/>
</dbReference>
<feature type="transmembrane region" description="Helical" evidence="1">
    <location>
        <begin position="412"/>
        <end position="430"/>
    </location>
</feature>
<organism evidence="3 4">
    <name type="scientific">Massilia consociata</name>
    <dbReference type="NCBI Taxonomy" id="760117"/>
    <lineage>
        <taxon>Bacteria</taxon>
        <taxon>Pseudomonadati</taxon>
        <taxon>Pseudomonadota</taxon>
        <taxon>Betaproteobacteria</taxon>
        <taxon>Burkholderiales</taxon>
        <taxon>Oxalobacteraceae</taxon>
        <taxon>Telluria group</taxon>
        <taxon>Massilia</taxon>
    </lineage>
</organism>
<evidence type="ECO:0000313" key="3">
    <source>
        <dbReference type="EMBL" id="MFC0253442.1"/>
    </source>
</evidence>
<dbReference type="EMBL" id="JBHLWP010000013">
    <property type="protein sequence ID" value="MFC0253442.1"/>
    <property type="molecule type" value="Genomic_DNA"/>
</dbReference>
<name>A0ABV6FJF7_9BURK</name>